<sequence>MTSLVVPAPRGEHGVPAAVRDVCLVSRVVAARPLAAFSYSGAKLPPSLTAALVAGPCATSLRSLTLVATDSVVEEAARVVAAVGPRLTRLTLLTGLYDKDPDCPPLREPDYKPLSDYLVGVGPALTKLAVSVMVLVGQPMGSLCMLDMEERVDPFQDSAIRLLSRSLPGLEELVLSAAVDEYTLMFASSVDDQEDSLVDFSPSSEAVRESLENLLVLKRFGWHSRVDPLDTLLAFPRSLPALRSLRLDWHEAAPFRDVFVPPLLVALSSGGAFQGLTELSLELPTRLCDFPDACGEVADVEASALPRLQRLHLSNTGTWGATVVRALAFPSLVELHLGSAIDLVDDGGNLRARCPALRRVQLSACAVAVTGLQALSLLGVVGMTLLDCSVYPRASHPWLVSLPGVTMFGCKDDRQGKKLEK</sequence>
<organism evidence="1 2">
    <name type="scientific">Pyropia yezoensis</name>
    <name type="common">Susabi-nori</name>
    <name type="synonym">Porphyra yezoensis</name>
    <dbReference type="NCBI Taxonomy" id="2788"/>
    <lineage>
        <taxon>Eukaryota</taxon>
        <taxon>Rhodophyta</taxon>
        <taxon>Bangiophyceae</taxon>
        <taxon>Bangiales</taxon>
        <taxon>Bangiaceae</taxon>
        <taxon>Pyropia</taxon>
    </lineage>
</organism>
<gene>
    <name evidence="1" type="ORF">I4F81_008982</name>
</gene>
<reference evidence="1" key="1">
    <citation type="submission" date="2019-11" db="EMBL/GenBank/DDBJ databases">
        <title>Nori genome reveals adaptations in red seaweeds to the harsh intertidal environment.</title>
        <authorList>
            <person name="Wang D."/>
            <person name="Mao Y."/>
        </authorList>
    </citation>
    <scope>NUCLEOTIDE SEQUENCE</scope>
    <source>
        <tissue evidence="1">Gametophyte</tissue>
    </source>
</reference>
<accession>A0ACC3C848</accession>
<proteinExistence type="predicted"/>
<dbReference type="EMBL" id="CM020619">
    <property type="protein sequence ID" value="KAK1866464.1"/>
    <property type="molecule type" value="Genomic_DNA"/>
</dbReference>
<evidence type="ECO:0000313" key="2">
    <source>
        <dbReference type="Proteomes" id="UP000798662"/>
    </source>
</evidence>
<keyword evidence="2" id="KW-1185">Reference proteome</keyword>
<comment type="caution">
    <text evidence="1">The sequence shown here is derived from an EMBL/GenBank/DDBJ whole genome shotgun (WGS) entry which is preliminary data.</text>
</comment>
<protein>
    <submittedName>
        <fullName evidence="1">Uncharacterized protein</fullName>
    </submittedName>
</protein>
<name>A0ACC3C848_PYRYE</name>
<evidence type="ECO:0000313" key="1">
    <source>
        <dbReference type="EMBL" id="KAK1866464.1"/>
    </source>
</evidence>
<dbReference type="Proteomes" id="UP000798662">
    <property type="component" value="Chromosome 2"/>
</dbReference>